<dbReference type="SUPFAM" id="SSF53756">
    <property type="entry name" value="UDP-Glycosyltransferase/glycogen phosphorylase"/>
    <property type="match status" value="1"/>
</dbReference>
<dbReference type="AlphaFoldDB" id="A0A2I0HGP2"/>
<accession>A0A2I0HGP2</accession>
<reference evidence="2 3" key="1">
    <citation type="submission" date="2017-11" db="EMBL/GenBank/DDBJ databases">
        <title>De-novo sequencing of pomegranate (Punica granatum L.) genome.</title>
        <authorList>
            <person name="Akparov Z."/>
            <person name="Amiraslanov A."/>
            <person name="Hajiyeva S."/>
            <person name="Abbasov M."/>
            <person name="Kaur K."/>
            <person name="Hamwieh A."/>
            <person name="Solovyev V."/>
            <person name="Salamov A."/>
            <person name="Braich B."/>
            <person name="Kosarev P."/>
            <person name="Mahmoud A."/>
            <person name="Hajiyev E."/>
            <person name="Babayeva S."/>
            <person name="Izzatullayeva V."/>
            <person name="Mammadov A."/>
            <person name="Mammadov A."/>
            <person name="Sharifova S."/>
            <person name="Ojaghi J."/>
            <person name="Eynullazada K."/>
            <person name="Bayramov B."/>
            <person name="Abdulazimova A."/>
            <person name="Shahmuradov I."/>
        </authorList>
    </citation>
    <scope>NUCLEOTIDE SEQUENCE [LARGE SCALE GENOMIC DNA]</scope>
    <source>
        <strain evidence="3">cv. AG2017</strain>
        <tissue evidence="2">Leaf</tissue>
    </source>
</reference>
<dbReference type="Gene3D" id="3.40.50.2000">
    <property type="entry name" value="Glycogen Phosphorylase B"/>
    <property type="match status" value="1"/>
</dbReference>
<feature type="non-terminal residue" evidence="2">
    <location>
        <position position="60"/>
    </location>
</feature>
<comment type="caution">
    <text evidence="2">The sequence shown here is derived from an EMBL/GenBank/DDBJ whole genome shotgun (WGS) entry which is preliminary data.</text>
</comment>
<evidence type="ECO:0000313" key="2">
    <source>
        <dbReference type="EMBL" id="PKI30851.1"/>
    </source>
</evidence>
<dbReference type="PANTHER" id="PTHR48046">
    <property type="entry name" value="UDP-GLYCOSYLTRANSFERASE 72E1"/>
    <property type="match status" value="1"/>
</dbReference>
<name>A0A2I0HGP2_PUNGR</name>
<dbReference type="EMBL" id="PGOL01023748">
    <property type="protein sequence ID" value="PKI30851.1"/>
    <property type="molecule type" value="Genomic_DNA"/>
</dbReference>
<dbReference type="GO" id="GO:0016757">
    <property type="term" value="F:glycosyltransferase activity"/>
    <property type="evidence" value="ECO:0007669"/>
    <property type="project" value="UniProtKB-KW"/>
</dbReference>
<protein>
    <submittedName>
        <fullName evidence="2">Uncharacterized protein</fullName>
    </submittedName>
</protein>
<sequence length="60" mass="6749">MLTPSNAESLTWLDRRPPESVLFITFGSGGTLTIEQLTELGWGLELSQQRFVWVVRAPTD</sequence>
<evidence type="ECO:0000313" key="3">
    <source>
        <dbReference type="Proteomes" id="UP000233551"/>
    </source>
</evidence>
<proteinExistence type="predicted"/>
<gene>
    <name evidence="2" type="ORF">CRG98_048758</name>
</gene>
<dbReference type="PANTHER" id="PTHR48046:SF4">
    <property type="entry name" value="GLYCOSYLTRANSFERASE"/>
    <property type="match status" value="1"/>
</dbReference>
<keyword evidence="1" id="KW-0808">Transferase</keyword>
<keyword evidence="3" id="KW-1185">Reference proteome</keyword>
<dbReference type="STRING" id="22663.A0A2I0HGP2"/>
<dbReference type="Proteomes" id="UP000233551">
    <property type="component" value="Unassembled WGS sequence"/>
</dbReference>
<keyword evidence="1" id="KW-0328">Glycosyltransferase</keyword>
<organism evidence="2 3">
    <name type="scientific">Punica granatum</name>
    <name type="common">Pomegranate</name>
    <dbReference type="NCBI Taxonomy" id="22663"/>
    <lineage>
        <taxon>Eukaryota</taxon>
        <taxon>Viridiplantae</taxon>
        <taxon>Streptophyta</taxon>
        <taxon>Embryophyta</taxon>
        <taxon>Tracheophyta</taxon>
        <taxon>Spermatophyta</taxon>
        <taxon>Magnoliopsida</taxon>
        <taxon>eudicotyledons</taxon>
        <taxon>Gunneridae</taxon>
        <taxon>Pentapetalae</taxon>
        <taxon>rosids</taxon>
        <taxon>malvids</taxon>
        <taxon>Myrtales</taxon>
        <taxon>Lythraceae</taxon>
        <taxon>Punica</taxon>
    </lineage>
</organism>
<evidence type="ECO:0000256" key="1">
    <source>
        <dbReference type="ARBA" id="ARBA00022676"/>
    </source>
</evidence>